<gene>
    <name evidence="3" type="ORF">JAV76_09285</name>
</gene>
<dbReference type="PANTHER" id="PTHR30290:SF65">
    <property type="entry name" value="MONOACYL PHOSPHATIDYLINOSITOL TETRAMANNOSIDE-BINDING PROTEIN LPQW-RELATED"/>
    <property type="match status" value="1"/>
</dbReference>
<feature type="domain" description="Solute-binding protein family 5" evidence="2">
    <location>
        <begin position="140"/>
        <end position="533"/>
    </location>
</feature>
<dbReference type="Gene3D" id="3.10.105.10">
    <property type="entry name" value="Dipeptide-binding Protein, Domain 3"/>
    <property type="match status" value="1"/>
</dbReference>
<dbReference type="PANTHER" id="PTHR30290">
    <property type="entry name" value="PERIPLASMIC BINDING COMPONENT OF ABC TRANSPORTER"/>
    <property type="match status" value="1"/>
</dbReference>
<accession>A0A934ICD9</accession>
<sequence>MRITNTAAPIALLAGGALLLSACSGGTEEVTETESAGASDVCTTSARDDSVVAAQEGAPVTPEVFPEGGGTGKEALEISSTADDEIFYSVGQDEWSGYNGAIPENYDVYTSVVNARTASGFIYYGTDGEVHVDPEFGSVEKIADDPLTVRYTINDAAVWSDGTPLDYDDMVLDWAITTYTGGNLNYADHPECHLFNSVSGSYGEYAPNGPEGEIGGKEFVVTFKEPYADWKLLVGGLGQWYPAHVVAEQIGLSADELTQAILDEDFEVIAEAADFFNTGWANPAPGELPDESLIPVAGPYKFGTWVAGQSITLEANENYWGTPAATQRLTFRFAEPSTHVQALANGDLDVIEPQPTVDTLTQLEGVANASILTGDTLTWEHLDLNHRDGPFAESMELREAFAMCVPRQQIVDNLVKPINPEAVVMNAREVFPFQENYDEVVSESYDGRYDEVDLDGARAKIAESGVATPIDVRIGYVAGNTRRADEVALIKSSCDQAGFNITDVSSATYMDEGGERSLGDYEVSLFAWAGSGQVASGANIYVTDNPQNWNWYSNEDVDAAWKTLESSVDPEVHLEQTKIIEKGLWDDLHGIPLFAHPGLVGADSSIQNVRKTATQNQVVWNAEQWVR</sequence>
<evidence type="ECO:0000259" key="2">
    <source>
        <dbReference type="Pfam" id="PF00496"/>
    </source>
</evidence>
<dbReference type="Gene3D" id="3.90.76.10">
    <property type="entry name" value="Dipeptide-binding Protein, Domain 1"/>
    <property type="match status" value="1"/>
</dbReference>
<dbReference type="InterPro" id="IPR039424">
    <property type="entry name" value="SBP_5"/>
</dbReference>
<dbReference type="Gene3D" id="3.40.190.10">
    <property type="entry name" value="Periplasmic binding protein-like II"/>
    <property type="match status" value="1"/>
</dbReference>
<dbReference type="EMBL" id="JAEINH010000006">
    <property type="protein sequence ID" value="MBI9115200.1"/>
    <property type="molecule type" value="Genomic_DNA"/>
</dbReference>
<protein>
    <submittedName>
        <fullName evidence="3">ABC transporter family substrate-binding protein</fullName>
    </submittedName>
</protein>
<dbReference type="InterPro" id="IPR000914">
    <property type="entry name" value="SBP_5_dom"/>
</dbReference>
<dbReference type="InterPro" id="IPR030678">
    <property type="entry name" value="Peptide/Ni-bd"/>
</dbReference>
<dbReference type="AlphaFoldDB" id="A0A934ICD9"/>
<feature type="signal peptide" evidence="1">
    <location>
        <begin position="1"/>
        <end position="22"/>
    </location>
</feature>
<dbReference type="GO" id="GO:0015833">
    <property type="term" value="P:peptide transport"/>
    <property type="evidence" value="ECO:0007669"/>
    <property type="project" value="TreeGrafter"/>
</dbReference>
<keyword evidence="1" id="KW-0732">Signal</keyword>
<keyword evidence="4" id="KW-1185">Reference proteome</keyword>
<evidence type="ECO:0000256" key="1">
    <source>
        <dbReference type="SAM" id="SignalP"/>
    </source>
</evidence>
<proteinExistence type="predicted"/>
<dbReference type="GO" id="GO:0043190">
    <property type="term" value="C:ATP-binding cassette (ABC) transporter complex"/>
    <property type="evidence" value="ECO:0007669"/>
    <property type="project" value="InterPro"/>
</dbReference>
<reference evidence="3" key="1">
    <citation type="submission" date="2020-12" db="EMBL/GenBank/DDBJ databases">
        <title>Sanguibacter suaedae sp. nov., isolated from Suaeda aralocaspica.</title>
        <authorList>
            <person name="Ma Q."/>
        </authorList>
    </citation>
    <scope>NUCLEOTIDE SEQUENCE</scope>
    <source>
        <strain evidence="3">YZGR15</strain>
    </source>
</reference>
<dbReference type="Pfam" id="PF00496">
    <property type="entry name" value="SBP_bac_5"/>
    <property type="match status" value="1"/>
</dbReference>
<dbReference type="RefSeq" id="WP_198733750.1">
    <property type="nucleotide sequence ID" value="NZ_JAEINH010000006.1"/>
</dbReference>
<dbReference type="Proteomes" id="UP000602087">
    <property type="component" value="Unassembled WGS sequence"/>
</dbReference>
<dbReference type="GO" id="GO:0042597">
    <property type="term" value="C:periplasmic space"/>
    <property type="evidence" value="ECO:0007669"/>
    <property type="project" value="UniProtKB-ARBA"/>
</dbReference>
<name>A0A934ICD9_9MICO</name>
<dbReference type="SUPFAM" id="SSF53850">
    <property type="entry name" value="Periplasmic binding protein-like II"/>
    <property type="match status" value="1"/>
</dbReference>
<evidence type="ECO:0000313" key="3">
    <source>
        <dbReference type="EMBL" id="MBI9115200.1"/>
    </source>
</evidence>
<dbReference type="GO" id="GO:1904680">
    <property type="term" value="F:peptide transmembrane transporter activity"/>
    <property type="evidence" value="ECO:0007669"/>
    <property type="project" value="TreeGrafter"/>
</dbReference>
<evidence type="ECO:0000313" key="4">
    <source>
        <dbReference type="Proteomes" id="UP000602087"/>
    </source>
</evidence>
<dbReference type="PIRSF" id="PIRSF002741">
    <property type="entry name" value="MppA"/>
    <property type="match status" value="1"/>
</dbReference>
<comment type="caution">
    <text evidence="3">The sequence shown here is derived from an EMBL/GenBank/DDBJ whole genome shotgun (WGS) entry which is preliminary data.</text>
</comment>
<dbReference type="PROSITE" id="PS51257">
    <property type="entry name" value="PROKAR_LIPOPROTEIN"/>
    <property type="match status" value="1"/>
</dbReference>
<dbReference type="CDD" id="cd08501">
    <property type="entry name" value="PBP2_Lpqw"/>
    <property type="match status" value="1"/>
</dbReference>
<organism evidence="3 4">
    <name type="scientific">Sanguibacter suaedae</name>
    <dbReference type="NCBI Taxonomy" id="2795737"/>
    <lineage>
        <taxon>Bacteria</taxon>
        <taxon>Bacillati</taxon>
        <taxon>Actinomycetota</taxon>
        <taxon>Actinomycetes</taxon>
        <taxon>Micrococcales</taxon>
        <taxon>Sanguibacteraceae</taxon>
        <taxon>Sanguibacter</taxon>
    </lineage>
</organism>
<feature type="chain" id="PRO_5038712315" evidence="1">
    <location>
        <begin position="23"/>
        <end position="627"/>
    </location>
</feature>